<dbReference type="PANTHER" id="PTHR42648:SF31">
    <property type="entry name" value="RNA-DIRECTED DNA POLYMERASE"/>
    <property type="match status" value="1"/>
</dbReference>
<organism evidence="4 5">
    <name type="scientific">Mucuna pruriens</name>
    <name type="common">Velvet bean</name>
    <name type="synonym">Dolichos pruriens</name>
    <dbReference type="NCBI Taxonomy" id="157652"/>
    <lineage>
        <taxon>Eukaryota</taxon>
        <taxon>Viridiplantae</taxon>
        <taxon>Streptophyta</taxon>
        <taxon>Embryophyta</taxon>
        <taxon>Tracheophyta</taxon>
        <taxon>Spermatophyta</taxon>
        <taxon>Magnoliopsida</taxon>
        <taxon>eudicotyledons</taxon>
        <taxon>Gunneridae</taxon>
        <taxon>Pentapetalae</taxon>
        <taxon>rosids</taxon>
        <taxon>fabids</taxon>
        <taxon>Fabales</taxon>
        <taxon>Fabaceae</taxon>
        <taxon>Papilionoideae</taxon>
        <taxon>50 kb inversion clade</taxon>
        <taxon>NPAAA clade</taxon>
        <taxon>indigoferoid/millettioid clade</taxon>
        <taxon>Phaseoleae</taxon>
        <taxon>Mucuna</taxon>
    </lineage>
</organism>
<dbReference type="PANTHER" id="PTHR42648">
    <property type="entry name" value="TRANSPOSASE, PUTATIVE-RELATED"/>
    <property type="match status" value="1"/>
</dbReference>
<dbReference type="InterPro" id="IPR039537">
    <property type="entry name" value="Retrotran_Ty1/copia-like"/>
</dbReference>
<gene>
    <name evidence="4" type="primary">GIP</name>
    <name evidence="4" type="ORF">CR513_04502</name>
</gene>
<sequence>MAKTQYNAKVKVIRIDNGPELLPRSYAPEGIIHHTSCRKRQDLLNIGRELLFHSNLPKAFWSYAINHVAFIINRVPFPTLNNQSPYHLYRYSPNLQDFNVFGSLCFTSTLPNNRTKLDPYARKSLFLGYKLGIKVVPRRSTQIKHQSSRLAGYICNSLIGFTSHSTSSGLVTLYLLSNNVSFTNISHSQFRFVMFVYYKTKPKSYGDAKLDALEQMVLGKLLTLLLMSNPLGINRYTKLTIKQMGPLKDSRPDWWQKFDTFSPVAKLTIVRMILALALIHNWYLHQLDVNNAFPHGDLNEDVYMTIPQGVSCIDGNHACKLLKSLYDFEQANHKWYEN</sequence>
<dbReference type="InterPro" id="IPR013103">
    <property type="entry name" value="RVT_2"/>
</dbReference>
<reference evidence="4" key="1">
    <citation type="submission" date="2018-05" db="EMBL/GenBank/DDBJ databases">
        <title>Draft genome of Mucuna pruriens seed.</title>
        <authorList>
            <person name="Nnadi N.E."/>
            <person name="Vos R."/>
            <person name="Hasami M.H."/>
            <person name="Devisetty U.K."/>
            <person name="Aguiy J.C."/>
        </authorList>
    </citation>
    <scope>NUCLEOTIDE SEQUENCE [LARGE SCALE GENOMIC DNA]</scope>
    <source>
        <strain evidence="4">JCA_2017</strain>
    </source>
</reference>
<dbReference type="GO" id="GO:0046872">
    <property type="term" value="F:metal ion binding"/>
    <property type="evidence" value="ECO:0007669"/>
    <property type="project" value="UniProtKB-KW"/>
</dbReference>
<dbReference type="SUPFAM" id="SSF53098">
    <property type="entry name" value="Ribonuclease H-like"/>
    <property type="match status" value="1"/>
</dbReference>
<protein>
    <submittedName>
        <fullName evidence="4">Copia protein</fullName>
    </submittedName>
</protein>
<name>A0A371I778_MUCPR</name>
<dbReference type="EMBL" id="QJKJ01000751">
    <property type="protein sequence ID" value="RDY10903.1"/>
    <property type="molecule type" value="Genomic_DNA"/>
</dbReference>
<dbReference type="GO" id="GO:0016787">
    <property type="term" value="F:hydrolase activity"/>
    <property type="evidence" value="ECO:0007669"/>
    <property type="project" value="UniProtKB-KW"/>
</dbReference>
<feature type="domain" description="Reverse transcriptase Ty1/copia-type" evidence="3">
    <location>
        <begin position="259"/>
        <end position="337"/>
    </location>
</feature>
<evidence type="ECO:0000313" key="4">
    <source>
        <dbReference type="EMBL" id="RDY10903.1"/>
    </source>
</evidence>
<evidence type="ECO:0000313" key="5">
    <source>
        <dbReference type="Proteomes" id="UP000257109"/>
    </source>
</evidence>
<comment type="caution">
    <text evidence="4">The sequence shown here is derived from an EMBL/GenBank/DDBJ whole genome shotgun (WGS) entry which is preliminary data.</text>
</comment>
<dbReference type="AlphaFoldDB" id="A0A371I778"/>
<dbReference type="Pfam" id="PF07727">
    <property type="entry name" value="RVT_2"/>
    <property type="match status" value="1"/>
</dbReference>
<proteinExistence type="predicted"/>
<keyword evidence="1" id="KW-0479">Metal-binding</keyword>
<dbReference type="OrthoDB" id="1749397at2759"/>
<accession>A0A371I778</accession>
<evidence type="ECO:0000256" key="2">
    <source>
        <dbReference type="ARBA" id="ARBA00022801"/>
    </source>
</evidence>
<keyword evidence="2" id="KW-0378">Hydrolase</keyword>
<dbReference type="Proteomes" id="UP000257109">
    <property type="component" value="Unassembled WGS sequence"/>
</dbReference>
<evidence type="ECO:0000256" key="1">
    <source>
        <dbReference type="ARBA" id="ARBA00022723"/>
    </source>
</evidence>
<dbReference type="InterPro" id="IPR012337">
    <property type="entry name" value="RNaseH-like_sf"/>
</dbReference>
<keyword evidence="5" id="KW-1185">Reference proteome</keyword>
<evidence type="ECO:0000259" key="3">
    <source>
        <dbReference type="Pfam" id="PF07727"/>
    </source>
</evidence>
<feature type="non-terminal residue" evidence="4">
    <location>
        <position position="1"/>
    </location>
</feature>